<name>A0AAI9U408_9PEZI</name>
<protein>
    <submittedName>
        <fullName evidence="1">Uncharacterized protein</fullName>
    </submittedName>
</protein>
<proteinExistence type="predicted"/>
<gene>
    <name evidence="1" type="ORF">CCUS01_11072</name>
</gene>
<dbReference type="AlphaFoldDB" id="A0AAI9U408"/>
<dbReference type="Proteomes" id="UP001239213">
    <property type="component" value="Unassembled WGS sequence"/>
</dbReference>
<comment type="caution">
    <text evidence="1">The sequence shown here is derived from an EMBL/GenBank/DDBJ whole genome shotgun (WGS) entry which is preliminary data.</text>
</comment>
<evidence type="ECO:0000313" key="1">
    <source>
        <dbReference type="EMBL" id="KAK1451285.1"/>
    </source>
</evidence>
<dbReference type="EMBL" id="MPDP01000299">
    <property type="protein sequence ID" value="KAK1451285.1"/>
    <property type="molecule type" value="Genomic_DNA"/>
</dbReference>
<reference evidence="1" key="1">
    <citation type="submission" date="2016-11" db="EMBL/GenBank/DDBJ databases">
        <title>The genome sequence of Colletotrichum cuscutae.</title>
        <authorList>
            <person name="Baroncelli R."/>
        </authorList>
    </citation>
    <scope>NUCLEOTIDE SEQUENCE</scope>
    <source>
        <strain evidence="1">IMI 304802</strain>
    </source>
</reference>
<organism evidence="1 2">
    <name type="scientific">Colletotrichum cuscutae</name>
    <dbReference type="NCBI Taxonomy" id="1209917"/>
    <lineage>
        <taxon>Eukaryota</taxon>
        <taxon>Fungi</taxon>
        <taxon>Dikarya</taxon>
        <taxon>Ascomycota</taxon>
        <taxon>Pezizomycotina</taxon>
        <taxon>Sordariomycetes</taxon>
        <taxon>Hypocreomycetidae</taxon>
        <taxon>Glomerellales</taxon>
        <taxon>Glomerellaceae</taxon>
        <taxon>Colletotrichum</taxon>
        <taxon>Colletotrichum acutatum species complex</taxon>
    </lineage>
</organism>
<sequence>MYHIVHTLYCTAVPEHCIVVSLKTS</sequence>
<accession>A0AAI9U408</accession>
<evidence type="ECO:0000313" key="2">
    <source>
        <dbReference type="Proteomes" id="UP001239213"/>
    </source>
</evidence>
<keyword evidence="2" id="KW-1185">Reference proteome</keyword>